<feature type="domain" description="DC1-like C-terminal" evidence="3">
    <location>
        <begin position="164"/>
        <end position="201"/>
    </location>
</feature>
<gene>
    <name evidence="4" type="primary">BnaC04g55280D</name>
    <name evidence="4" type="ORF">GSBRNA2T00098012001</name>
</gene>
<dbReference type="AlphaFoldDB" id="A0A078IIZ8"/>
<dbReference type="InterPro" id="IPR046349">
    <property type="entry name" value="C1-like_sf"/>
</dbReference>
<dbReference type="InterPro" id="IPR054483">
    <property type="entry name" value="DC1-like_CT"/>
</dbReference>
<dbReference type="PANTHER" id="PTHR32410:SF153">
    <property type="entry name" value="CHP-RICH ZINC FINGER PROTEIN-LIKE-RELATED"/>
    <property type="match status" value="1"/>
</dbReference>
<keyword evidence="1" id="KW-0677">Repeat</keyword>
<dbReference type="InterPro" id="IPR053192">
    <property type="entry name" value="Vacuole_Formation_Reg"/>
</dbReference>
<evidence type="ECO:0000313" key="4">
    <source>
        <dbReference type="EMBL" id="CDY51015.1"/>
    </source>
</evidence>
<dbReference type="PANTHER" id="PTHR32410">
    <property type="entry name" value="CYSTEINE/HISTIDINE-RICH C1 DOMAIN FAMILY PROTEIN"/>
    <property type="match status" value="1"/>
</dbReference>
<name>A0A078IIZ8_BRANA</name>
<dbReference type="InterPro" id="IPR013083">
    <property type="entry name" value="Znf_RING/FYVE/PHD"/>
</dbReference>
<feature type="domain" description="DC1" evidence="2">
    <location>
        <begin position="93"/>
        <end position="143"/>
    </location>
</feature>
<dbReference type="InterPro" id="IPR004146">
    <property type="entry name" value="DC1"/>
</dbReference>
<dbReference type="PaxDb" id="3708-A0A078IIZ8"/>
<dbReference type="Gramene" id="CDY51015">
    <property type="protein sequence ID" value="CDY51015"/>
    <property type="gene ID" value="GSBRNA2T00098012001"/>
</dbReference>
<accession>A0A078IIZ8</accession>
<evidence type="ECO:0000259" key="2">
    <source>
        <dbReference type="Pfam" id="PF03107"/>
    </source>
</evidence>
<proteinExistence type="predicted"/>
<evidence type="ECO:0000313" key="5">
    <source>
        <dbReference type="Proteomes" id="UP000028999"/>
    </source>
</evidence>
<keyword evidence="5" id="KW-1185">Reference proteome</keyword>
<dbReference type="Pfam" id="PF03107">
    <property type="entry name" value="C1_2"/>
    <property type="match status" value="1"/>
</dbReference>
<sequence length="208" mass="23942">MKRKRSACIYRTPILCFLGISSEIPRYIPRISFSVGMSVRIPLFSCSDSYRSCSSCLDSGLRSSGSNEPFNCIECDFSLCFECASLPQKVRYKHDEHILTLFYGDQEASESNQNWCEICEKKIKTGQRFYTCDECCVTLHIECLLGKDMHSSFRSYSSGPGKTDILPNNRMTRPICSTCRQRCQQKMVFQRFGSKQCSFTCTRRYRPS</sequence>
<protein>
    <submittedName>
        <fullName evidence="4">BnaC04g55280D protein</fullName>
    </submittedName>
</protein>
<reference evidence="4 5" key="1">
    <citation type="journal article" date="2014" name="Science">
        <title>Plant genetics. Early allopolyploid evolution in the post-Neolithic Brassica napus oilseed genome.</title>
        <authorList>
            <person name="Chalhoub B."/>
            <person name="Denoeud F."/>
            <person name="Liu S."/>
            <person name="Parkin I.A."/>
            <person name="Tang H."/>
            <person name="Wang X."/>
            <person name="Chiquet J."/>
            <person name="Belcram H."/>
            <person name="Tong C."/>
            <person name="Samans B."/>
            <person name="Correa M."/>
            <person name="Da Silva C."/>
            <person name="Just J."/>
            <person name="Falentin C."/>
            <person name="Koh C.S."/>
            <person name="Le Clainche I."/>
            <person name="Bernard M."/>
            <person name="Bento P."/>
            <person name="Noel B."/>
            <person name="Labadie K."/>
            <person name="Alberti A."/>
            <person name="Charles M."/>
            <person name="Arnaud D."/>
            <person name="Guo H."/>
            <person name="Daviaud C."/>
            <person name="Alamery S."/>
            <person name="Jabbari K."/>
            <person name="Zhao M."/>
            <person name="Edger P.P."/>
            <person name="Chelaifa H."/>
            <person name="Tack D."/>
            <person name="Lassalle G."/>
            <person name="Mestiri I."/>
            <person name="Schnel N."/>
            <person name="Le Paslier M.C."/>
            <person name="Fan G."/>
            <person name="Renault V."/>
            <person name="Bayer P.E."/>
            <person name="Golicz A.A."/>
            <person name="Manoli S."/>
            <person name="Lee T.H."/>
            <person name="Thi V.H."/>
            <person name="Chalabi S."/>
            <person name="Hu Q."/>
            <person name="Fan C."/>
            <person name="Tollenaere R."/>
            <person name="Lu Y."/>
            <person name="Battail C."/>
            <person name="Shen J."/>
            <person name="Sidebottom C.H."/>
            <person name="Wang X."/>
            <person name="Canaguier A."/>
            <person name="Chauveau A."/>
            <person name="Berard A."/>
            <person name="Deniot G."/>
            <person name="Guan M."/>
            <person name="Liu Z."/>
            <person name="Sun F."/>
            <person name="Lim Y.P."/>
            <person name="Lyons E."/>
            <person name="Town C.D."/>
            <person name="Bancroft I."/>
            <person name="Wang X."/>
            <person name="Meng J."/>
            <person name="Ma J."/>
            <person name="Pires J.C."/>
            <person name="King G.J."/>
            <person name="Brunel D."/>
            <person name="Delourme R."/>
            <person name="Renard M."/>
            <person name="Aury J.M."/>
            <person name="Adams K.L."/>
            <person name="Batley J."/>
            <person name="Snowdon R.J."/>
            <person name="Tost J."/>
            <person name="Edwards D."/>
            <person name="Zhou Y."/>
            <person name="Hua W."/>
            <person name="Sharpe A.G."/>
            <person name="Paterson A.H."/>
            <person name="Guan C."/>
            <person name="Wincker P."/>
        </authorList>
    </citation>
    <scope>NUCLEOTIDE SEQUENCE [LARGE SCALE GENOMIC DNA]</scope>
    <source>
        <strain evidence="5">cv. Darmor-bzh</strain>
    </source>
</reference>
<organism evidence="4 5">
    <name type="scientific">Brassica napus</name>
    <name type="common">Rape</name>
    <dbReference type="NCBI Taxonomy" id="3708"/>
    <lineage>
        <taxon>Eukaryota</taxon>
        <taxon>Viridiplantae</taxon>
        <taxon>Streptophyta</taxon>
        <taxon>Embryophyta</taxon>
        <taxon>Tracheophyta</taxon>
        <taxon>Spermatophyta</taxon>
        <taxon>Magnoliopsida</taxon>
        <taxon>eudicotyledons</taxon>
        <taxon>Gunneridae</taxon>
        <taxon>Pentapetalae</taxon>
        <taxon>rosids</taxon>
        <taxon>malvids</taxon>
        <taxon>Brassicales</taxon>
        <taxon>Brassicaceae</taxon>
        <taxon>Brassiceae</taxon>
        <taxon>Brassica</taxon>
    </lineage>
</organism>
<dbReference type="Proteomes" id="UP000028999">
    <property type="component" value="Unassembled WGS sequence"/>
</dbReference>
<dbReference type="EMBL" id="LK032957">
    <property type="protein sequence ID" value="CDY51015.1"/>
    <property type="molecule type" value="Genomic_DNA"/>
</dbReference>
<evidence type="ECO:0000256" key="1">
    <source>
        <dbReference type="ARBA" id="ARBA00022737"/>
    </source>
</evidence>
<dbReference type="Gene3D" id="3.30.40.10">
    <property type="entry name" value="Zinc/RING finger domain, C3HC4 (zinc finger)"/>
    <property type="match status" value="1"/>
</dbReference>
<dbReference type="SUPFAM" id="SSF57889">
    <property type="entry name" value="Cysteine-rich domain"/>
    <property type="match status" value="1"/>
</dbReference>
<evidence type="ECO:0000259" key="3">
    <source>
        <dbReference type="Pfam" id="PF22926"/>
    </source>
</evidence>
<dbReference type="Pfam" id="PF22926">
    <property type="entry name" value="C1-like_CT"/>
    <property type="match status" value="1"/>
</dbReference>